<feature type="domain" description="Protein kinase" evidence="6">
    <location>
        <begin position="1"/>
        <end position="194"/>
    </location>
</feature>
<dbReference type="Gene3D" id="3.30.200.20">
    <property type="entry name" value="Phosphorylase Kinase, domain 1"/>
    <property type="match status" value="1"/>
</dbReference>
<dbReference type="OrthoDB" id="6487870at2759"/>
<sequence>MNERLCWQKVNGYPYILPLQTFIETEATYAFIASPVEACCLSVVIKSAPLLEEVVKVLSAQLAFAVNHCHQKGIMIRNLSSDSVLVEKNGRVRLANFEFAKEAEFSRSRVACVDYMSPEMIVGHEYGKEADWFAFGIIMFEMFVGATPLRTYCRKKGLSLSQSVGTDVLLRGMCLTRLQTELSFQRWQQNNPLT</sequence>
<evidence type="ECO:0000256" key="4">
    <source>
        <dbReference type="ARBA" id="ARBA00022777"/>
    </source>
</evidence>
<dbReference type="GO" id="GO:0004674">
    <property type="term" value="F:protein serine/threonine kinase activity"/>
    <property type="evidence" value="ECO:0007669"/>
    <property type="project" value="UniProtKB-KW"/>
</dbReference>
<dbReference type="PROSITE" id="PS50011">
    <property type="entry name" value="PROTEIN_KINASE_DOM"/>
    <property type="match status" value="1"/>
</dbReference>
<proteinExistence type="predicted"/>
<keyword evidence="3" id="KW-0547">Nucleotide-binding</keyword>
<comment type="caution">
    <text evidence="7">The sequence shown here is derived from an EMBL/GenBank/DDBJ whole genome shotgun (WGS) entry which is preliminary data.</text>
</comment>
<gene>
    <name evidence="7" type="ORF">B4U80_13509</name>
</gene>
<evidence type="ECO:0000256" key="2">
    <source>
        <dbReference type="ARBA" id="ARBA00022679"/>
    </source>
</evidence>
<organism evidence="7 8">
    <name type="scientific">Leptotrombidium deliense</name>
    <dbReference type="NCBI Taxonomy" id="299467"/>
    <lineage>
        <taxon>Eukaryota</taxon>
        <taxon>Metazoa</taxon>
        <taxon>Ecdysozoa</taxon>
        <taxon>Arthropoda</taxon>
        <taxon>Chelicerata</taxon>
        <taxon>Arachnida</taxon>
        <taxon>Acari</taxon>
        <taxon>Acariformes</taxon>
        <taxon>Trombidiformes</taxon>
        <taxon>Prostigmata</taxon>
        <taxon>Anystina</taxon>
        <taxon>Parasitengona</taxon>
        <taxon>Trombiculoidea</taxon>
        <taxon>Trombiculidae</taxon>
        <taxon>Leptotrombidium</taxon>
    </lineage>
</organism>
<keyword evidence="5" id="KW-0067">ATP-binding</keyword>
<evidence type="ECO:0000256" key="3">
    <source>
        <dbReference type="ARBA" id="ARBA00022741"/>
    </source>
</evidence>
<dbReference type="InterPro" id="IPR000719">
    <property type="entry name" value="Prot_kinase_dom"/>
</dbReference>
<keyword evidence="4 7" id="KW-0418">Kinase</keyword>
<keyword evidence="2" id="KW-0808">Transferase</keyword>
<dbReference type="Gene3D" id="1.10.510.10">
    <property type="entry name" value="Transferase(Phosphotransferase) domain 1"/>
    <property type="match status" value="1"/>
</dbReference>
<evidence type="ECO:0000259" key="6">
    <source>
        <dbReference type="PROSITE" id="PS50011"/>
    </source>
</evidence>
<evidence type="ECO:0000313" key="7">
    <source>
        <dbReference type="EMBL" id="RWS22717.1"/>
    </source>
</evidence>
<dbReference type="PANTHER" id="PTHR24351">
    <property type="entry name" value="RIBOSOMAL PROTEIN S6 KINASE"/>
    <property type="match status" value="1"/>
</dbReference>
<protein>
    <submittedName>
        <fullName evidence="7">Serine/threonine protein kinase-like protein</fullName>
    </submittedName>
</protein>
<dbReference type="SMART" id="SM00220">
    <property type="entry name" value="S_TKc"/>
    <property type="match status" value="1"/>
</dbReference>
<evidence type="ECO:0000256" key="5">
    <source>
        <dbReference type="ARBA" id="ARBA00022840"/>
    </source>
</evidence>
<evidence type="ECO:0000313" key="8">
    <source>
        <dbReference type="Proteomes" id="UP000288716"/>
    </source>
</evidence>
<name>A0A443S5B3_9ACAR</name>
<dbReference type="GO" id="GO:0005524">
    <property type="term" value="F:ATP binding"/>
    <property type="evidence" value="ECO:0007669"/>
    <property type="project" value="UniProtKB-KW"/>
</dbReference>
<dbReference type="STRING" id="299467.A0A443S5B3"/>
<dbReference type="VEuPathDB" id="VectorBase:LDEU009323"/>
<dbReference type="Proteomes" id="UP000288716">
    <property type="component" value="Unassembled WGS sequence"/>
</dbReference>
<keyword evidence="1 7" id="KW-0723">Serine/threonine-protein kinase</keyword>
<keyword evidence="8" id="KW-1185">Reference proteome</keyword>
<dbReference type="SUPFAM" id="SSF56112">
    <property type="entry name" value="Protein kinase-like (PK-like)"/>
    <property type="match status" value="1"/>
</dbReference>
<dbReference type="InterPro" id="IPR011009">
    <property type="entry name" value="Kinase-like_dom_sf"/>
</dbReference>
<reference evidence="7 8" key="1">
    <citation type="journal article" date="2018" name="Gigascience">
        <title>Genomes of trombidid mites reveal novel predicted allergens and laterally-transferred genes associated with secondary metabolism.</title>
        <authorList>
            <person name="Dong X."/>
            <person name="Chaisiri K."/>
            <person name="Xia D."/>
            <person name="Armstrong S.D."/>
            <person name="Fang Y."/>
            <person name="Donnelly M.J."/>
            <person name="Kadowaki T."/>
            <person name="McGarry J.W."/>
            <person name="Darby A.C."/>
            <person name="Makepeace B.L."/>
        </authorList>
    </citation>
    <scope>NUCLEOTIDE SEQUENCE [LARGE SCALE GENOMIC DNA]</scope>
    <source>
        <strain evidence="7">UoL-UT</strain>
    </source>
</reference>
<dbReference type="Pfam" id="PF00069">
    <property type="entry name" value="Pkinase"/>
    <property type="match status" value="1"/>
</dbReference>
<dbReference type="EMBL" id="NCKV01008088">
    <property type="protein sequence ID" value="RWS22717.1"/>
    <property type="molecule type" value="Genomic_DNA"/>
</dbReference>
<evidence type="ECO:0000256" key="1">
    <source>
        <dbReference type="ARBA" id="ARBA00022527"/>
    </source>
</evidence>
<accession>A0A443S5B3</accession>
<dbReference type="AlphaFoldDB" id="A0A443S5B3"/>